<comment type="caution">
    <text evidence="9">The sequence shown here is derived from an EMBL/GenBank/DDBJ whole genome shotgun (WGS) entry which is preliminary data.</text>
</comment>
<dbReference type="PANTHER" id="PTHR11645">
    <property type="entry name" value="PYRROLINE-5-CARBOXYLATE REDUCTASE"/>
    <property type="match status" value="1"/>
</dbReference>
<comment type="function">
    <text evidence="4">Catalyzes the reduction of 1-pyrroline-5-carboxylate (PCA) to L-proline.</text>
</comment>
<evidence type="ECO:0000259" key="8">
    <source>
        <dbReference type="Pfam" id="PF14748"/>
    </source>
</evidence>
<evidence type="ECO:0000256" key="6">
    <source>
        <dbReference type="RuleBase" id="RU003903"/>
    </source>
</evidence>
<accession>A0ABW1QCX7</accession>
<dbReference type="Pfam" id="PF03807">
    <property type="entry name" value="F420_oxidored"/>
    <property type="match status" value="1"/>
</dbReference>
<keyword evidence="4 6" id="KW-0641">Proline biosynthesis</keyword>
<dbReference type="PROSITE" id="PS00521">
    <property type="entry name" value="P5CR"/>
    <property type="match status" value="1"/>
</dbReference>
<dbReference type="InterPro" id="IPR053790">
    <property type="entry name" value="P5CR-like_CS"/>
</dbReference>
<proteinExistence type="inferred from homology"/>
<dbReference type="Gene3D" id="1.10.3730.10">
    <property type="entry name" value="ProC C-terminal domain-like"/>
    <property type="match status" value="1"/>
</dbReference>
<evidence type="ECO:0000313" key="10">
    <source>
        <dbReference type="Proteomes" id="UP001596244"/>
    </source>
</evidence>
<keyword evidence="2 4" id="KW-0521">NADP</keyword>
<dbReference type="Gene3D" id="3.40.50.720">
    <property type="entry name" value="NAD(P)-binding Rossmann-like Domain"/>
    <property type="match status" value="1"/>
</dbReference>
<evidence type="ECO:0000256" key="2">
    <source>
        <dbReference type="ARBA" id="ARBA00022857"/>
    </source>
</evidence>
<comment type="pathway">
    <text evidence="4 6">Amino-acid biosynthesis; L-proline biosynthesis; L-proline from L-glutamate 5-semialdehyde: step 1/1.</text>
</comment>
<dbReference type="PANTHER" id="PTHR11645:SF0">
    <property type="entry name" value="PYRROLINE-5-CARBOXYLATE REDUCTASE 3"/>
    <property type="match status" value="1"/>
</dbReference>
<dbReference type="SUPFAM" id="SSF48179">
    <property type="entry name" value="6-phosphogluconate dehydrogenase C-terminal domain-like"/>
    <property type="match status" value="1"/>
</dbReference>
<evidence type="ECO:0000256" key="1">
    <source>
        <dbReference type="ARBA" id="ARBA00005525"/>
    </source>
</evidence>
<dbReference type="PIRSF" id="PIRSF000193">
    <property type="entry name" value="Pyrrol-5-carb_rd"/>
    <property type="match status" value="1"/>
</dbReference>
<dbReference type="HAMAP" id="MF_01925">
    <property type="entry name" value="P5C_reductase"/>
    <property type="match status" value="1"/>
</dbReference>
<comment type="subcellular location">
    <subcellularLocation>
        <location evidence="4">Cytoplasm</location>
    </subcellularLocation>
</comment>
<dbReference type="GO" id="GO:0004735">
    <property type="term" value="F:pyrroline-5-carboxylate reductase activity"/>
    <property type="evidence" value="ECO:0007669"/>
    <property type="project" value="UniProtKB-EC"/>
</dbReference>
<gene>
    <name evidence="4 9" type="primary">proC</name>
    <name evidence="9" type="ORF">ACFPUZ_10645</name>
</gene>
<evidence type="ECO:0000256" key="5">
    <source>
        <dbReference type="NCBIfam" id="TIGR00112"/>
    </source>
</evidence>
<reference evidence="10" key="1">
    <citation type="journal article" date="2019" name="Int. J. Syst. Evol. Microbiol.">
        <title>The Global Catalogue of Microorganisms (GCM) 10K type strain sequencing project: providing services to taxonomists for standard genome sequencing and annotation.</title>
        <authorList>
            <consortium name="The Broad Institute Genomics Platform"/>
            <consortium name="The Broad Institute Genome Sequencing Center for Infectious Disease"/>
            <person name="Wu L."/>
            <person name="Ma J."/>
        </authorList>
    </citation>
    <scope>NUCLEOTIDE SEQUENCE [LARGE SCALE GENOMIC DNA]</scope>
    <source>
        <strain evidence="10">CCUG 51943</strain>
    </source>
</reference>
<organism evidence="9 10">
    <name type="scientific">Corynebacterium nasicanis</name>
    <dbReference type="NCBI Taxonomy" id="1448267"/>
    <lineage>
        <taxon>Bacteria</taxon>
        <taxon>Bacillati</taxon>
        <taxon>Actinomycetota</taxon>
        <taxon>Actinomycetes</taxon>
        <taxon>Mycobacteriales</taxon>
        <taxon>Corynebacteriaceae</taxon>
        <taxon>Corynebacterium</taxon>
    </lineage>
</organism>
<sequence>MTKIVVIGGGKIGEALISGLVNAGVDPQSITVTGRRPERGEVLRERYGVRDSTDNRLAAEDADVVFLCVKPKKIVAVLGEISEAIEENDVTTILVSMAAGIPLSAMEDAVVAGTPIVRVMPNTPMLVGRGMNAVATGRFVTEEQLAEVTELLSVVGEVLPVAETDMDAVTALAGSSPAYFFLVAESLIDAGVSLGLTRDVAEKLVVTSAAGAGIMLSESGQDPATLRANVSSPAGTTVAALRELEESGIRGAFFRATEACARRSAELGGASS</sequence>
<dbReference type="Pfam" id="PF14748">
    <property type="entry name" value="P5CR_dimer"/>
    <property type="match status" value="1"/>
</dbReference>
<keyword evidence="10" id="KW-1185">Reference proteome</keyword>
<dbReference type="SUPFAM" id="SSF51735">
    <property type="entry name" value="NAD(P)-binding Rossmann-fold domains"/>
    <property type="match status" value="1"/>
</dbReference>
<keyword evidence="4 6" id="KW-0028">Amino-acid biosynthesis</keyword>
<comment type="similarity">
    <text evidence="1 4 6">Belongs to the pyrroline-5-carboxylate reductase family.</text>
</comment>
<dbReference type="EC" id="1.5.1.2" evidence="4 5"/>
<dbReference type="Proteomes" id="UP001596244">
    <property type="component" value="Unassembled WGS sequence"/>
</dbReference>
<protein>
    <recommendedName>
        <fullName evidence="4 5">Pyrroline-5-carboxylate reductase</fullName>
        <shortName evidence="4">P5C reductase</shortName>
        <shortName evidence="4">P5CR</shortName>
        <ecNumber evidence="4 5">1.5.1.2</ecNumber>
    </recommendedName>
    <alternativeName>
        <fullName evidence="4">PCA reductase</fullName>
    </alternativeName>
</protein>
<feature type="domain" description="Pyrroline-5-carboxylate reductase catalytic N-terminal" evidence="7">
    <location>
        <begin position="3"/>
        <end position="100"/>
    </location>
</feature>
<evidence type="ECO:0000313" key="9">
    <source>
        <dbReference type="EMBL" id="MFC6147259.1"/>
    </source>
</evidence>
<keyword evidence="4" id="KW-0963">Cytoplasm</keyword>
<dbReference type="InterPro" id="IPR000304">
    <property type="entry name" value="Pyrroline-COOH_reductase"/>
</dbReference>
<dbReference type="InterPro" id="IPR028939">
    <property type="entry name" value="P5C_Rdtase_cat_N"/>
</dbReference>
<dbReference type="InterPro" id="IPR029036">
    <property type="entry name" value="P5CR_dimer"/>
</dbReference>
<dbReference type="InterPro" id="IPR036291">
    <property type="entry name" value="NAD(P)-bd_dom_sf"/>
</dbReference>
<dbReference type="RefSeq" id="WP_377001883.1">
    <property type="nucleotide sequence ID" value="NZ_JBHSQE010000009.1"/>
</dbReference>
<evidence type="ECO:0000256" key="3">
    <source>
        <dbReference type="ARBA" id="ARBA00023002"/>
    </source>
</evidence>
<evidence type="ECO:0000256" key="4">
    <source>
        <dbReference type="HAMAP-Rule" id="MF_01925"/>
    </source>
</evidence>
<comment type="catalytic activity">
    <reaction evidence="4">
        <text>L-proline + NAD(+) = (S)-1-pyrroline-5-carboxylate + NADH + 2 H(+)</text>
        <dbReference type="Rhea" id="RHEA:14105"/>
        <dbReference type="ChEBI" id="CHEBI:15378"/>
        <dbReference type="ChEBI" id="CHEBI:17388"/>
        <dbReference type="ChEBI" id="CHEBI:57540"/>
        <dbReference type="ChEBI" id="CHEBI:57945"/>
        <dbReference type="ChEBI" id="CHEBI:60039"/>
        <dbReference type="EC" id="1.5.1.2"/>
    </reaction>
</comment>
<feature type="domain" description="Pyrroline-5-carboxylate reductase dimerisation" evidence="8">
    <location>
        <begin position="163"/>
        <end position="267"/>
    </location>
</feature>
<dbReference type="InterPro" id="IPR008927">
    <property type="entry name" value="6-PGluconate_DH-like_C_sf"/>
</dbReference>
<comment type="catalytic activity">
    <reaction evidence="4 6">
        <text>L-proline + NADP(+) = (S)-1-pyrroline-5-carboxylate + NADPH + 2 H(+)</text>
        <dbReference type="Rhea" id="RHEA:14109"/>
        <dbReference type="ChEBI" id="CHEBI:15378"/>
        <dbReference type="ChEBI" id="CHEBI:17388"/>
        <dbReference type="ChEBI" id="CHEBI:57783"/>
        <dbReference type="ChEBI" id="CHEBI:58349"/>
        <dbReference type="ChEBI" id="CHEBI:60039"/>
        <dbReference type="EC" id="1.5.1.2"/>
    </reaction>
</comment>
<evidence type="ECO:0000259" key="7">
    <source>
        <dbReference type="Pfam" id="PF03807"/>
    </source>
</evidence>
<name>A0ABW1QCX7_9CORY</name>
<dbReference type="NCBIfam" id="TIGR00112">
    <property type="entry name" value="proC"/>
    <property type="match status" value="1"/>
</dbReference>
<dbReference type="EMBL" id="JBHSQE010000009">
    <property type="protein sequence ID" value="MFC6147259.1"/>
    <property type="molecule type" value="Genomic_DNA"/>
</dbReference>
<keyword evidence="3 4" id="KW-0560">Oxidoreductase</keyword>